<gene>
    <name evidence="2" type="ORF">C0V82_21005</name>
</gene>
<protein>
    <submittedName>
        <fullName evidence="2">Alpha/beta hydrolase</fullName>
    </submittedName>
</protein>
<dbReference type="OrthoDB" id="9806180at2"/>
<keyword evidence="1 2" id="KW-0378">Hydrolase</keyword>
<dbReference type="PANTHER" id="PTHR48081:SF8">
    <property type="entry name" value="ALPHA_BETA HYDROLASE FOLD-3 DOMAIN-CONTAINING PROTEIN-RELATED"/>
    <property type="match status" value="1"/>
</dbReference>
<dbReference type="InterPro" id="IPR029058">
    <property type="entry name" value="AB_hydrolase_fold"/>
</dbReference>
<dbReference type="GO" id="GO:0016787">
    <property type="term" value="F:hydrolase activity"/>
    <property type="evidence" value="ECO:0007669"/>
    <property type="project" value="UniProtKB-KW"/>
</dbReference>
<accession>A0A2K9NI65</accession>
<reference evidence="2 3" key="1">
    <citation type="submission" date="2017-12" db="EMBL/GenBank/DDBJ databases">
        <title>Genomes of bacteria within cyanobacterial aggregates.</title>
        <authorList>
            <person name="Cai H."/>
        </authorList>
    </citation>
    <scope>NUCLEOTIDE SEQUENCE [LARGE SCALE GENOMIC DNA]</scope>
    <source>
        <strain evidence="2 3">TH16</strain>
    </source>
</reference>
<dbReference type="SUPFAM" id="SSF53474">
    <property type="entry name" value="alpha/beta-Hydrolases"/>
    <property type="match status" value="1"/>
</dbReference>
<dbReference type="RefSeq" id="WP_102114314.1">
    <property type="nucleotide sequence ID" value="NZ_BMGN01000017.1"/>
</dbReference>
<keyword evidence="3" id="KW-1185">Reference proteome</keyword>
<dbReference type="Pfam" id="PF07859">
    <property type="entry name" value="Abhydrolase_3"/>
    <property type="match status" value="1"/>
</dbReference>
<sequence>MTLDPQSLTLLESFRQAGGTAIDDIDMASARRDYDLLFTQLGGPVADDVTIRMEGVPLVDHPLPLRIYRPQSVRGPAPALLFFHGGGWSMGGLPCYDAPLSHLAARSGFIIASVGYRLAPENPFPAPLEDALNSTRWALSRIGDHGGDPTRLLIGGDSAGGTLAAAVCQLLCPTERRPRGQVLFYPVLTLADGDPRLTSRQTNGNGEYFLSREGIAWAKGNYLTDPGLAFLPAVSPLLAPDLRGLPPALLLTGGYDPLHDEAALYASRLRDAGVAVEHLTYPGTFHGFLSFGGVLDIAGQAVGDTAERMRRMVQT</sequence>
<name>A0A2K9NI65_9PROT</name>
<evidence type="ECO:0000313" key="2">
    <source>
        <dbReference type="EMBL" id="AUN32782.1"/>
    </source>
</evidence>
<evidence type="ECO:0000256" key="1">
    <source>
        <dbReference type="ARBA" id="ARBA00022801"/>
    </source>
</evidence>
<dbReference type="KEGG" id="ncb:C0V82_21005"/>
<organism evidence="2 3">
    <name type="scientific">Niveispirillum cyanobacteriorum</name>
    <dbReference type="NCBI Taxonomy" id="1612173"/>
    <lineage>
        <taxon>Bacteria</taxon>
        <taxon>Pseudomonadati</taxon>
        <taxon>Pseudomonadota</taxon>
        <taxon>Alphaproteobacteria</taxon>
        <taxon>Rhodospirillales</taxon>
        <taxon>Azospirillaceae</taxon>
        <taxon>Niveispirillum</taxon>
    </lineage>
</organism>
<dbReference type="Proteomes" id="UP000234752">
    <property type="component" value="Chromosome eg_2"/>
</dbReference>
<dbReference type="PANTHER" id="PTHR48081">
    <property type="entry name" value="AB HYDROLASE SUPERFAMILY PROTEIN C4A8.06C"/>
    <property type="match status" value="1"/>
</dbReference>
<dbReference type="InterPro" id="IPR013094">
    <property type="entry name" value="AB_hydrolase_3"/>
</dbReference>
<dbReference type="InterPro" id="IPR050300">
    <property type="entry name" value="GDXG_lipolytic_enzyme"/>
</dbReference>
<evidence type="ECO:0000313" key="3">
    <source>
        <dbReference type="Proteomes" id="UP000234752"/>
    </source>
</evidence>
<dbReference type="EMBL" id="CP025612">
    <property type="protein sequence ID" value="AUN32782.1"/>
    <property type="molecule type" value="Genomic_DNA"/>
</dbReference>
<dbReference type="Gene3D" id="3.40.50.1820">
    <property type="entry name" value="alpha/beta hydrolase"/>
    <property type="match status" value="1"/>
</dbReference>
<dbReference type="AlphaFoldDB" id="A0A2K9NI65"/>
<proteinExistence type="predicted"/>